<accession>A0AA41R7L7</accession>
<feature type="domain" description="Histone deacetylase" evidence="2">
    <location>
        <begin position="155"/>
        <end position="245"/>
    </location>
</feature>
<comment type="caution">
    <text evidence="3">The sequence shown here is derived from an EMBL/GenBank/DDBJ whole genome shotgun (WGS) entry which is preliminary data.</text>
</comment>
<dbReference type="GO" id="GO:0004407">
    <property type="term" value="F:histone deacetylase activity"/>
    <property type="evidence" value="ECO:0007669"/>
    <property type="project" value="TreeGrafter"/>
</dbReference>
<dbReference type="GO" id="GO:0040029">
    <property type="term" value="P:epigenetic regulation of gene expression"/>
    <property type="evidence" value="ECO:0007669"/>
    <property type="project" value="TreeGrafter"/>
</dbReference>
<evidence type="ECO:0000313" key="4">
    <source>
        <dbReference type="Proteomes" id="UP001165427"/>
    </source>
</evidence>
<dbReference type="InterPro" id="IPR037138">
    <property type="entry name" value="His_deacetylse_dom_sf"/>
</dbReference>
<evidence type="ECO:0000313" key="3">
    <source>
        <dbReference type="EMBL" id="MCJ8502700.1"/>
    </source>
</evidence>
<evidence type="ECO:0000259" key="2">
    <source>
        <dbReference type="Pfam" id="PF00850"/>
    </source>
</evidence>
<dbReference type="RefSeq" id="WP_246913874.1">
    <property type="nucleotide sequence ID" value="NZ_JALJRB010000031.1"/>
</dbReference>
<organism evidence="3 4">
    <name type="scientific">Desulfatitalea alkaliphila</name>
    <dbReference type="NCBI Taxonomy" id="2929485"/>
    <lineage>
        <taxon>Bacteria</taxon>
        <taxon>Pseudomonadati</taxon>
        <taxon>Thermodesulfobacteriota</taxon>
        <taxon>Desulfobacteria</taxon>
        <taxon>Desulfobacterales</taxon>
        <taxon>Desulfosarcinaceae</taxon>
        <taxon>Desulfatitalea</taxon>
    </lineage>
</organism>
<dbReference type="Proteomes" id="UP001165427">
    <property type="component" value="Unassembled WGS sequence"/>
</dbReference>
<dbReference type="Pfam" id="PF00850">
    <property type="entry name" value="Hist_deacetyl"/>
    <property type="match status" value="2"/>
</dbReference>
<feature type="domain" description="Histone deacetylase" evidence="2">
    <location>
        <begin position="60"/>
        <end position="154"/>
    </location>
</feature>
<evidence type="ECO:0000256" key="1">
    <source>
        <dbReference type="ARBA" id="ARBA00005947"/>
    </source>
</evidence>
<dbReference type="PANTHER" id="PTHR10625">
    <property type="entry name" value="HISTONE DEACETYLASE HDAC1-RELATED"/>
    <property type="match status" value="1"/>
</dbReference>
<keyword evidence="4" id="KW-1185">Reference proteome</keyword>
<protein>
    <submittedName>
        <fullName evidence="3">Histone deacetylase family protein</fullName>
    </submittedName>
</protein>
<dbReference type="InterPro" id="IPR023696">
    <property type="entry name" value="Ureohydrolase_dom_sf"/>
</dbReference>
<reference evidence="3" key="1">
    <citation type="submission" date="2022-04" db="EMBL/GenBank/DDBJ databases">
        <title>Desulfatitalea alkaliphila sp. nov., a novel anaerobic sulfate-reducing bacterium isolated from terrestrial mud volcano, Taman Peninsula, Russia.</title>
        <authorList>
            <person name="Khomyakova M.A."/>
            <person name="Merkel A.Y."/>
            <person name="Slobodkin A.I."/>
        </authorList>
    </citation>
    <scope>NUCLEOTIDE SEQUENCE</scope>
    <source>
        <strain evidence="3">M08but</strain>
    </source>
</reference>
<dbReference type="PRINTS" id="PR01270">
    <property type="entry name" value="HDASUPER"/>
</dbReference>
<dbReference type="SUPFAM" id="SSF52768">
    <property type="entry name" value="Arginase/deacetylase"/>
    <property type="match status" value="1"/>
</dbReference>
<proteinExistence type="inferred from homology"/>
<dbReference type="AlphaFoldDB" id="A0AA41R7L7"/>
<dbReference type="InterPro" id="IPR000286">
    <property type="entry name" value="HDACs"/>
</dbReference>
<sequence>MIKVVFDQAFYQVYDHDPAAAAGRMEAIMQVIEGEVTFVPAVEATEAQIAAVHGPSHITAVRREGLYEIAALAAGAAIQAAVIGLAEPCMALVRPPGHHASADDAWGFCHFNNMAVALHHLHSQGKIGSALVLDIDLHYGDGSVDILGNRPWVTIENPTATNRKSYLQTVERCLAAAPFDIVGISAGFDHHQQDWGGLLATEDYEAIGRMAVEAVRPRAAGCFAVFEGGYNHKVLGYNVQALLRGMARGRLS</sequence>
<comment type="similarity">
    <text evidence="1">Belongs to the histone deacetylase family.</text>
</comment>
<dbReference type="EMBL" id="JALJRB010000031">
    <property type="protein sequence ID" value="MCJ8502700.1"/>
    <property type="molecule type" value="Genomic_DNA"/>
</dbReference>
<dbReference type="InterPro" id="IPR023801">
    <property type="entry name" value="His_deacetylse_dom"/>
</dbReference>
<name>A0AA41R7L7_9BACT</name>
<dbReference type="Gene3D" id="3.40.800.20">
    <property type="entry name" value="Histone deacetylase domain"/>
    <property type="match status" value="2"/>
</dbReference>
<gene>
    <name evidence="3" type="ORF">MRX98_19145</name>
</gene>